<dbReference type="SUPFAM" id="SSF47616">
    <property type="entry name" value="GST C-terminal domain-like"/>
    <property type="match status" value="1"/>
</dbReference>
<organism evidence="3 4">
    <name type="scientific">Hypericibacter terrae</name>
    <dbReference type="NCBI Taxonomy" id="2602015"/>
    <lineage>
        <taxon>Bacteria</taxon>
        <taxon>Pseudomonadati</taxon>
        <taxon>Pseudomonadota</taxon>
        <taxon>Alphaproteobacteria</taxon>
        <taxon>Rhodospirillales</taxon>
        <taxon>Dongiaceae</taxon>
        <taxon>Hypericibacter</taxon>
    </lineage>
</organism>
<dbReference type="SUPFAM" id="SSF52833">
    <property type="entry name" value="Thioredoxin-like"/>
    <property type="match status" value="1"/>
</dbReference>
<feature type="domain" description="GST C-terminal" evidence="2">
    <location>
        <begin position="87"/>
        <end position="201"/>
    </location>
</feature>
<dbReference type="InterPro" id="IPR036249">
    <property type="entry name" value="Thioredoxin-like_sf"/>
</dbReference>
<dbReference type="Gene3D" id="1.20.1050.10">
    <property type="match status" value="1"/>
</dbReference>
<gene>
    <name evidence="3" type="primary">gst</name>
    <name evidence="3" type="ORF">FRZ44_09420</name>
</gene>
<dbReference type="SFLD" id="SFLDG01150">
    <property type="entry name" value="Main.1:_Beta-like"/>
    <property type="match status" value="1"/>
</dbReference>
<dbReference type="Pfam" id="PF00043">
    <property type="entry name" value="GST_C"/>
    <property type="match status" value="1"/>
</dbReference>
<accession>A0A5J6MGQ1</accession>
<evidence type="ECO:0000259" key="1">
    <source>
        <dbReference type="PROSITE" id="PS50404"/>
    </source>
</evidence>
<evidence type="ECO:0000313" key="4">
    <source>
        <dbReference type="Proteomes" id="UP000326202"/>
    </source>
</evidence>
<reference evidence="3 4" key="1">
    <citation type="submission" date="2019-08" db="EMBL/GenBank/DDBJ databases">
        <title>Hyperibacter terrae gen. nov., sp. nov. and Hyperibacter viscosus sp. nov., two new members in the family Rhodospirillaceae isolated from the rhizosphere of Hypericum perforatum.</title>
        <authorList>
            <person name="Noviana Z."/>
        </authorList>
    </citation>
    <scope>NUCLEOTIDE SEQUENCE [LARGE SCALE GENOMIC DNA]</scope>
    <source>
        <strain evidence="3 4">R5913</strain>
    </source>
</reference>
<dbReference type="Pfam" id="PF13409">
    <property type="entry name" value="GST_N_2"/>
    <property type="match status" value="1"/>
</dbReference>
<dbReference type="KEGG" id="htq:FRZ44_09420"/>
<dbReference type="InterPro" id="IPR040079">
    <property type="entry name" value="Glutathione_S-Trfase"/>
</dbReference>
<dbReference type="AlphaFoldDB" id="A0A5J6MGQ1"/>
<name>A0A5J6MGQ1_9PROT</name>
<dbReference type="PANTHER" id="PTHR44051">
    <property type="entry name" value="GLUTATHIONE S-TRANSFERASE-RELATED"/>
    <property type="match status" value="1"/>
</dbReference>
<dbReference type="Proteomes" id="UP000326202">
    <property type="component" value="Chromosome"/>
</dbReference>
<keyword evidence="3" id="KW-0808">Transferase</keyword>
<proteinExistence type="predicted"/>
<feature type="domain" description="GST N-terminal" evidence="1">
    <location>
        <begin position="1"/>
        <end position="81"/>
    </location>
</feature>
<dbReference type="CDD" id="cd03188">
    <property type="entry name" value="GST_C_Beta"/>
    <property type="match status" value="1"/>
</dbReference>
<dbReference type="InterPro" id="IPR036282">
    <property type="entry name" value="Glutathione-S-Trfase_C_sf"/>
</dbReference>
<dbReference type="RefSeq" id="WP_151176087.1">
    <property type="nucleotide sequence ID" value="NZ_CP042906.1"/>
</dbReference>
<dbReference type="InterPro" id="IPR004045">
    <property type="entry name" value="Glutathione_S-Trfase_N"/>
</dbReference>
<keyword evidence="4" id="KW-1185">Reference proteome</keyword>
<dbReference type="CDD" id="cd03057">
    <property type="entry name" value="GST_N_Beta"/>
    <property type="match status" value="1"/>
</dbReference>
<dbReference type="PROSITE" id="PS50405">
    <property type="entry name" value="GST_CTER"/>
    <property type="match status" value="1"/>
</dbReference>
<dbReference type="SFLD" id="SFLDS00019">
    <property type="entry name" value="Glutathione_Transferase_(cytos"/>
    <property type="match status" value="1"/>
</dbReference>
<dbReference type="SFLD" id="SFLDG00358">
    <property type="entry name" value="Main_(cytGST)"/>
    <property type="match status" value="1"/>
</dbReference>
<dbReference type="GO" id="GO:0016740">
    <property type="term" value="F:transferase activity"/>
    <property type="evidence" value="ECO:0007669"/>
    <property type="project" value="UniProtKB-KW"/>
</dbReference>
<dbReference type="InterPro" id="IPR004046">
    <property type="entry name" value="GST_C"/>
</dbReference>
<dbReference type="OrthoDB" id="7583243at2"/>
<dbReference type="InterPro" id="IPR010987">
    <property type="entry name" value="Glutathione-S-Trfase_C-like"/>
</dbReference>
<evidence type="ECO:0000313" key="3">
    <source>
        <dbReference type="EMBL" id="QEX15655.1"/>
    </source>
</evidence>
<protein>
    <submittedName>
        <fullName evidence="3">Glutathione S-transferase</fullName>
    </submittedName>
</protein>
<sequence>MKLYYSPGACSLAPHIMIREAGLPADIVKVDLGTKKTEKGEDFSKINPKGYVPTVQLDNGQIMTEVAVLLQYIADQKPDAKLIPPAGTLDRYREQEWLNFIATEVHKGFGPLWNPATPDSFKAIVKKKLGDRFALLDKHFSTNDFLMGKSFTAADAYLFTITNWSAHADVDMTPYKNLNAFRERVGKRPAVQAALKAEGLV</sequence>
<dbReference type="Gene3D" id="3.40.30.10">
    <property type="entry name" value="Glutaredoxin"/>
    <property type="match status" value="1"/>
</dbReference>
<dbReference type="PROSITE" id="PS50404">
    <property type="entry name" value="GST_NTER"/>
    <property type="match status" value="1"/>
</dbReference>
<dbReference type="EMBL" id="CP042906">
    <property type="protein sequence ID" value="QEX15655.1"/>
    <property type="molecule type" value="Genomic_DNA"/>
</dbReference>
<dbReference type="NCBIfam" id="NF007831">
    <property type="entry name" value="PRK10542.1"/>
    <property type="match status" value="1"/>
</dbReference>
<dbReference type="PANTHER" id="PTHR44051:SF8">
    <property type="entry name" value="GLUTATHIONE S-TRANSFERASE GSTA"/>
    <property type="match status" value="1"/>
</dbReference>
<evidence type="ECO:0000259" key="2">
    <source>
        <dbReference type="PROSITE" id="PS50405"/>
    </source>
</evidence>